<dbReference type="RefSeq" id="WP_377101961.1">
    <property type="nucleotide sequence ID" value="NZ_JBHTHU010000021.1"/>
</dbReference>
<sequence>MAKKVVATLKTGQGKEYSKVVTMVKSPKTGAYSFKEVIVHNDHVKDAINAAKGQ</sequence>
<dbReference type="Proteomes" id="UP001596958">
    <property type="component" value="Unassembled WGS sequence"/>
</dbReference>
<proteinExistence type="predicted"/>
<gene>
    <name evidence="1" type="ORF">ACFQZS_16100</name>
</gene>
<protein>
    <submittedName>
        <fullName evidence="1">DUF4295 domain-containing protein</fullName>
    </submittedName>
</protein>
<dbReference type="Pfam" id="PF14128">
    <property type="entry name" value="DUF4295"/>
    <property type="match status" value="1"/>
</dbReference>
<accession>A0ABW2Z1H0</accession>
<reference evidence="2" key="1">
    <citation type="journal article" date="2019" name="Int. J. Syst. Evol. Microbiol.">
        <title>The Global Catalogue of Microorganisms (GCM) 10K type strain sequencing project: providing services to taxonomists for standard genome sequencing and annotation.</title>
        <authorList>
            <consortium name="The Broad Institute Genomics Platform"/>
            <consortium name="The Broad Institute Genome Sequencing Center for Infectious Disease"/>
            <person name="Wu L."/>
            <person name="Ma J."/>
        </authorList>
    </citation>
    <scope>NUCLEOTIDE SEQUENCE [LARGE SCALE GENOMIC DNA]</scope>
    <source>
        <strain evidence="2">CCUG 63418</strain>
    </source>
</reference>
<evidence type="ECO:0000313" key="2">
    <source>
        <dbReference type="Proteomes" id="UP001596958"/>
    </source>
</evidence>
<comment type="caution">
    <text evidence="1">The sequence shown here is derived from an EMBL/GenBank/DDBJ whole genome shotgun (WGS) entry which is preliminary data.</text>
</comment>
<organism evidence="1 2">
    <name type="scientific">Mucilaginibacter calamicampi</name>
    <dbReference type="NCBI Taxonomy" id="1302352"/>
    <lineage>
        <taxon>Bacteria</taxon>
        <taxon>Pseudomonadati</taxon>
        <taxon>Bacteroidota</taxon>
        <taxon>Sphingobacteriia</taxon>
        <taxon>Sphingobacteriales</taxon>
        <taxon>Sphingobacteriaceae</taxon>
        <taxon>Mucilaginibacter</taxon>
    </lineage>
</organism>
<evidence type="ECO:0000313" key="1">
    <source>
        <dbReference type="EMBL" id="MFD0751674.1"/>
    </source>
</evidence>
<dbReference type="InterPro" id="IPR025379">
    <property type="entry name" value="DUF4295"/>
</dbReference>
<keyword evidence="2" id="KW-1185">Reference proteome</keyword>
<dbReference type="EMBL" id="JBHTHU010000021">
    <property type="protein sequence ID" value="MFD0751674.1"/>
    <property type="molecule type" value="Genomic_DNA"/>
</dbReference>
<name>A0ABW2Z1H0_9SPHI</name>